<dbReference type="AlphaFoldDB" id="A0A382XDG7"/>
<reference evidence="1" key="1">
    <citation type="submission" date="2018-05" db="EMBL/GenBank/DDBJ databases">
        <authorList>
            <person name="Lanie J.A."/>
            <person name="Ng W.-L."/>
            <person name="Kazmierczak K.M."/>
            <person name="Andrzejewski T.M."/>
            <person name="Davidsen T.M."/>
            <person name="Wayne K.J."/>
            <person name="Tettelin H."/>
            <person name="Glass J.I."/>
            <person name="Rusch D."/>
            <person name="Podicherti R."/>
            <person name="Tsui H.-C.T."/>
            <person name="Winkler M.E."/>
        </authorList>
    </citation>
    <scope>NUCLEOTIDE SEQUENCE</scope>
</reference>
<name>A0A382XDG7_9ZZZZ</name>
<sequence>LAENFGRTFVPSNLNFYASPYSSHNFQFPQKTTFYKLYNFLN</sequence>
<organism evidence="1">
    <name type="scientific">marine metagenome</name>
    <dbReference type="NCBI Taxonomy" id="408172"/>
    <lineage>
        <taxon>unclassified sequences</taxon>
        <taxon>metagenomes</taxon>
        <taxon>ecological metagenomes</taxon>
    </lineage>
</organism>
<evidence type="ECO:0000313" key="1">
    <source>
        <dbReference type="EMBL" id="SVD68889.1"/>
    </source>
</evidence>
<accession>A0A382XDG7</accession>
<feature type="non-terminal residue" evidence="1">
    <location>
        <position position="1"/>
    </location>
</feature>
<dbReference type="EMBL" id="UINC01166760">
    <property type="protein sequence ID" value="SVD68889.1"/>
    <property type="molecule type" value="Genomic_DNA"/>
</dbReference>
<proteinExistence type="predicted"/>
<protein>
    <submittedName>
        <fullName evidence="1">Uncharacterized protein</fullName>
    </submittedName>
</protein>
<gene>
    <name evidence="1" type="ORF">METZ01_LOCUS421743</name>
</gene>